<sequence>MSIALGEPVAIVISEGKPQVNIECSKDNNDFEGRSQIPKLQLEVETMLIFLCAYLITSLSSSLENWKMLQPLEKGSWSSSHSASDIELPQNFLIASDGEISPAFDSDVAANATIKLRFPGLLMRCFLSFLDRKIRPLGSAAGPPVDAFAISLAQLIILGFLYRGLLRLIFVGVVELLIPSV</sequence>
<dbReference type="Proteomes" id="UP001153076">
    <property type="component" value="Unassembled WGS sequence"/>
</dbReference>
<accession>A0A9Q1JX29</accession>
<protein>
    <submittedName>
        <fullName evidence="1">Uncharacterized protein</fullName>
    </submittedName>
</protein>
<dbReference type="EMBL" id="JAKOGI010000606">
    <property type="protein sequence ID" value="KAJ8432460.1"/>
    <property type="molecule type" value="Genomic_DNA"/>
</dbReference>
<comment type="caution">
    <text evidence="1">The sequence shown here is derived from an EMBL/GenBank/DDBJ whole genome shotgun (WGS) entry which is preliminary data.</text>
</comment>
<keyword evidence="2" id="KW-1185">Reference proteome</keyword>
<proteinExistence type="predicted"/>
<evidence type="ECO:0000313" key="2">
    <source>
        <dbReference type="Proteomes" id="UP001153076"/>
    </source>
</evidence>
<gene>
    <name evidence="1" type="ORF">Cgig2_027757</name>
</gene>
<evidence type="ECO:0000313" key="1">
    <source>
        <dbReference type="EMBL" id="KAJ8432460.1"/>
    </source>
</evidence>
<reference evidence="1" key="1">
    <citation type="submission" date="2022-04" db="EMBL/GenBank/DDBJ databases">
        <title>Carnegiea gigantea Genome sequencing and assembly v2.</title>
        <authorList>
            <person name="Copetti D."/>
            <person name="Sanderson M.J."/>
            <person name="Burquez A."/>
            <person name="Wojciechowski M.F."/>
        </authorList>
    </citation>
    <scope>NUCLEOTIDE SEQUENCE</scope>
    <source>
        <strain evidence="1">SGP5-SGP5p</strain>
        <tissue evidence="1">Aerial part</tissue>
    </source>
</reference>
<organism evidence="1 2">
    <name type="scientific">Carnegiea gigantea</name>
    <dbReference type="NCBI Taxonomy" id="171969"/>
    <lineage>
        <taxon>Eukaryota</taxon>
        <taxon>Viridiplantae</taxon>
        <taxon>Streptophyta</taxon>
        <taxon>Embryophyta</taxon>
        <taxon>Tracheophyta</taxon>
        <taxon>Spermatophyta</taxon>
        <taxon>Magnoliopsida</taxon>
        <taxon>eudicotyledons</taxon>
        <taxon>Gunneridae</taxon>
        <taxon>Pentapetalae</taxon>
        <taxon>Caryophyllales</taxon>
        <taxon>Cactineae</taxon>
        <taxon>Cactaceae</taxon>
        <taxon>Cactoideae</taxon>
        <taxon>Echinocereeae</taxon>
        <taxon>Carnegiea</taxon>
    </lineage>
</organism>
<dbReference type="AlphaFoldDB" id="A0A9Q1JX29"/>
<name>A0A9Q1JX29_9CARY</name>